<dbReference type="EMBL" id="DRKP01000113">
    <property type="protein sequence ID" value="HEB96744.1"/>
    <property type="molecule type" value="Genomic_DNA"/>
</dbReference>
<organism evidence="1">
    <name type="scientific">Sedimenticola thiotaurini</name>
    <dbReference type="NCBI Taxonomy" id="1543721"/>
    <lineage>
        <taxon>Bacteria</taxon>
        <taxon>Pseudomonadati</taxon>
        <taxon>Pseudomonadota</taxon>
        <taxon>Gammaproteobacteria</taxon>
        <taxon>Chromatiales</taxon>
        <taxon>Sedimenticolaceae</taxon>
        <taxon>Sedimenticola</taxon>
    </lineage>
</organism>
<evidence type="ECO:0000313" key="1">
    <source>
        <dbReference type="EMBL" id="HEB96744.1"/>
    </source>
</evidence>
<comment type="caution">
    <text evidence="1">The sequence shown here is derived from an EMBL/GenBank/DDBJ whole genome shotgun (WGS) entry which is preliminary data.</text>
</comment>
<protein>
    <submittedName>
        <fullName evidence="1">Uncharacterized protein</fullName>
    </submittedName>
</protein>
<name>A0A831RQB5_9GAMM</name>
<gene>
    <name evidence="1" type="ORF">ENI96_09990</name>
</gene>
<reference evidence="1" key="1">
    <citation type="journal article" date="2020" name="mSystems">
        <title>Genome- and Community-Level Interaction Insights into Carbon Utilization and Element Cycling Functions of Hydrothermarchaeota in Hydrothermal Sediment.</title>
        <authorList>
            <person name="Zhou Z."/>
            <person name="Liu Y."/>
            <person name="Xu W."/>
            <person name="Pan J."/>
            <person name="Luo Z.H."/>
            <person name="Li M."/>
        </authorList>
    </citation>
    <scope>NUCLEOTIDE SEQUENCE [LARGE SCALE GENOMIC DNA]</scope>
    <source>
        <strain evidence="1">HyVt-443</strain>
    </source>
</reference>
<dbReference type="AlphaFoldDB" id="A0A831RQB5"/>
<proteinExistence type="predicted"/>
<dbReference type="Proteomes" id="UP000886251">
    <property type="component" value="Unassembled WGS sequence"/>
</dbReference>
<accession>A0A831RQB5</accession>
<sequence>MTPEQRLKQLEGTARRVPGEQLFLKVVGQAGDSADGALMRAGFDPDAVRRDPSVWCLTIIPPKPSA</sequence>